<proteinExistence type="inferred from homology"/>
<dbReference type="CDD" id="cd03058">
    <property type="entry name" value="GST_N_Tau"/>
    <property type="match status" value="2"/>
</dbReference>
<dbReference type="EC" id="2.5.1.18" evidence="1"/>
<dbReference type="SUPFAM" id="SSF47616">
    <property type="entry name" value="GST C-terminal domain-like"/>
    <property type="match status" value="2"/>
</dbReference>
<dbReference type="InterPro" id="IPR036282">
    <property type="entry name" value="Glutathione-S-Trfase_C_sf"/>
</dbReference>
<dbReference type="GO" id="GO:0005737">
    <property type="term" value="C:cytoplasm"/>
    <property type="evidence" value="ECO:0007669"/>
    <property type="project" value="TreeGrafter"/>
</dbReference>
<dbReference type="InterPro" id="IPR036249">
    <property type="entry name" value="Thioredoxin-like_sf"/>
</dbReference>
<protein>
    <recommendedName>
        <fullName evidence="1">glutathione transferase</fullName>
        <ecNumber evidence="1">2.5.1.18</ecNumber>
    </recommendedName>
</protein>
<dbReference type="GO" id="GO:0004364">
    <property type="term" value="F:glutathione transferase activity"/>
    <property type="evidence" value="ECO:0007669"/>
    <property type="project" value="UniProtKB-EC"/>
</dbReference>
<sequence>MAEENRVILHGVQSSPFFKRVELALRAKGIPFEYVEEDLQNKSQLLLKYNPVHKKIPVLVHNGKPICESLVILEYIDETWRDYGPKLLPQDPYKRAQVRFWISFFHQQLFETMYLVIISEGDTQEKATKELYEKFEVFEQGMKEFFPDGTPSVDSNKFGILDILLVTTFGPHEVQSEVLEENKVRLHGAWSSPYNQRVKLALKLKGIAYEYVEEDLRNKSPLLLKYNPVYKKIPVLVHNGKPICESLVILEYIDETWRDFGPKLLPQDPFKRAQVRFWVSFIQQQLFEAMFSVLKTDGEAQHKAIKEVNEKLNVLEEGMKNFFQASTHPVDGQNLGLLDIVICSILGNYKAQEQVLGIKIIDLEKTPLIFSWLTTLVELPVVKETLPPHEKIVLFLKYVRQNALKASKA</sequence>
<name>A0A978VFF1_ZIZJJ</name>
<feature type="domain" description="GST C-terminal" evidence="7">
    <location>
        <begin position="91"/>
        <end position="222"/>
    </location>
</feature>
<dbReference type="FunFam" id="1.20.1050.10:FF:000016">
    <property type="entry name" value="Glutathione S-transferase U9"/>
    <property type="match status" value="1"/>
</dbReference>
<dbReference type="InterPro" id="IPR040079">
    <property type="entry name" value="Glutathione_S-Trfase"/>
</dbReference>
<accession>A0A978VFF1</accession>
<evidence type="ECO:0000256" key="3">
    <source>
        <dbReference type="ARBA" id="ARBA00022679"/>
    </source>
</evidence>
<dbReference type="Gene3D" id="3.40.30.10">
    <property type="entry name" value="Glutaredoxin"/>
    <property type="match status" value="2"/>
</dbReference>
<dbReference type="AlphaFoldDB" id="A0A978VFF1"/>
<dbReference type="Pfam" id="PF02798">
    <property type="entry name" value="GST_N"/>
    <property type="match status" value="2"/>
</dbReference>
<comment type="catalytic activity">
    <reaction evidence="5">
        <text>RX + glutathione = an S-substituted glutathione + a halide anion + H(+)</text>
        <dbReference type="Rhea" id="RHEA:16437"/>
        <dbReference type="ChEBI" id="CHEBI:15378"/>
        <dbReference type="ChEBI" id="CHEBI:16042"/>
        <dbReference type="ChEBI" id="CHEBI:17792"/>
        <dbReference type="ChEBI" id="CHEBI:57925"/>
        <dbReference type="ChEBI" id="CHEBI:90779"/>
        <dbReference type="EC" id="2.5.1.18"/>
    </reaction>
</comment>
<dbReference type="Proteomes" id="UP000813462">
    <property type="component" value="Unassembled WGS sequence"/>
</dbReference>
<dbReference type="SUPFAM" id="SSF52833">
    <property type="entry name" value="Thioredoxin-like"/>
    <property type="match status" value="2"/>
</dbReference>
<evidence type="ECO:0000313" key="8">
    <source>
        <dbReference type="EMBL" id="KAH7529090.1"/>
    </source>
</evidence>
<dbReference type="EMBL" id="JAEACU010000005">
    <property type="protein sequence ID" value="KAH7529090.1"/>
    <property type="molecule type" value="Genomic_DNA"/>
</dbReference>
<dbReference type="InterPro" id="IPR004045">
    <property type="entry name" value="Glutathione_S-Trfase_N"/>
</dbReference>
<evidence type="ECO:0000256" key="2">
    <source>
        <dbReference type="ARBA" id="ARBA00022575"/>
    </source>
</evidence>
<comment type="caution">
    <text evidence="8">The sequence shown here is derived from an EMBL/GenBank/DDBJ whole genome shotgun (WGS) entry which is preliminary data.</text>
</comment>
<dbReference type="SFLD" id="SFLDS00019">
    <property type="entry name" value="Glutathione_Transferase_(cytos"/>
    <property type="match status" value="2"/>
</dbReference>
<evidence type="ECO:0000259" key="7">
    <source>
        <dbReference type="PROSITE" id="PS50405"/>
    </source>
</evidence>
<dbReference type="SFLD" id="SFLDG01152">
    <property type="entry name" value="Main.3:_Omega-_and_Tau-like"/>
    <property type="match status" value="2"/>
</dbReference>
<dbReference type="InterPro" id="IPR045073">
    <property type="entry name" value="Omega/Tau-like"/>
</dbReference>
<keyword evidence="3" id="KW-0808">Transferase</keyword>
<dbReference type="CDD" id="cd03185">
    <property type="entry name" value="GST_C_Tau"/>
    <property type="match status" value="1"/>
</dbReference>
<evidence type="ECO:0000259" key="6">
    <source>
        <dbReference type="PROSITE" id="PS50404"/>
    </source>
</evidence>
<reference evidence="8" key="1">
    <citation type="journal article" date="2021" name="Front. Plant Sci.">
        <title>Chromosome-Scale Genome Assembly for Chinese Sour Jujube and Insights Into Its Genome Evolution and Domestication Signature.</title>
        <authorList>
            <person name="Shen L.-Y."/>
            <person name="Luo H."/>
            <person name="Wang X.-L."/>
            <person name="Wang X.-M."/>
            <person name="Qiu X.-J."/>
            <person name="Liu H."/>
            <person name="Zhou S.-S."/>
            <person name="Jia K.-H."/>
            <person name="Nie S."/>
            <person name="Bao Y.-T."/>
            <person name="Zhang R.-G."/>
            <person name="Yun Q.-Z."/>
            <person name="Chai Y.-H."/>
            <person name="Lu J.-Y."/>
            <person name="Li Y."/>
            <person name="Zhao S.-W."/>
            <person name="Mao J.-F."/>
            <person name="Jia S.-G."/>
            <person name="Mao Y.-M."/>
        </authorList>
    </citation>
    <scope>NUCLEOTIDE SEQUENCE</scope>
    <source>
        <strain evidence="8">AT0</strain>
        <tissue evidence="8">Leaf</tissue>
    </source>
</reference>
<dbReference type="Gene3D" id="1.20.1050.10">
    <property type="match status" value="2"/>
</dbReference>
<evidence type="ECO:0000256" key="5">
    <source>
        <dbReference type="ARBA" id="ARBA00047960"/>
    </source>
</evidence>
<feature type="domain" description="GST N-terminal" evidence="6">
    <location>
        <begin position="5"/>
        <end position="84"/>
    </location>
</feature>
<evidence type="ECO:0000256" key="1">
    <source>
        <dbReference type="ARBA" id="ARBA00012452"/>
    </source>
</evidence>
<dbReference type="InterPro" id="IPR010987">
    <property type="entry name" value="Glutathione-S-Trfase_C-like"/>
</dbReference>
<dbReference type="InterPro" id="IPR045074">
    <property type="entry name" value="GST_C_Tau"/>
</dbReference>
<dbReference type="GO" id="GO:0009407">
    <property type="term" value="P:toxin catabolic process"/>
    <property type="evidence" value="ECO:0007669"/>
    <property type="project" value="UniProtKB-ARBA"/>
</dbReference>
<comment type="similarity">
    <text evidence="4">Belongs to the GST superfamily. Tau family.</text>
</comment>
<evidence type="ECO:0000256" key="4">
    <source>
        <dbReference type="ARBA" id="ARBA00025743"/>
    </source>
</evidence>
<dbReference type="FunFam" id="3.40.30.10:FF:000014">
    <property type="entry name" value="Tau class glutathione S-transferase"/>
    <property type="match status" value="2"/>
</dbReference>
<feature type="domain" description="GST C-terminal" evidence="7">
    <location>
        <begin position="268"/>
        <end position="406"/>
    </location>
</feature>
<evidence type="ECO:0000313" key="9">
    <source>
        <dbReference type="Proteomes" id="UP000813462"/>
    </source>
</evidence>
<dbReference type="SFLD" id="SFLDG00358">
    <property type="entry name" value="Main_(cytGST)"/>
    <property type="match status" value="2"/>
</dbReference>
<keyword evidence="2" id="KW-0216">Detoxification</keyword>
<dbReference type="PANTHER" id="PTHR11260:SF711">
    <property type="entry name" value="GLUTATHIONE S-TRANSFERASE U9"/>
    <property type="match status" value="1"/>
</dbReference>
<organism evidence="8 9">
    <name type="scientific">Ziziphus jujuba var. spinosa</name>
    <dbReference type="NCBI Taxonomy" id="714518"/>
    <lineage>
        <taxon>Eukaryota</taxon>
        <taxon>Viridiplantae</taxon>
        <taxon>Streptophyta</taxon>
        <taxon>Embryophyta</taxon>
        <taxon>Tracheophyta</taxon>
        <taxon>Spermatophyta</taxon>
        <taxon>Magnoliopsida</taxon>
        <taxon>eudicotyledons</taxon>
        <taxon>Gunneridae</taxon>
        <taxon>Pentapetalae</taxon>
        <taxon>rosids</taxon>
        <taxon>fabids</taxon>
        <taxon>Rosales</taxon>
        <taxon>Rhamnaceae</taxon>
        <taxon>Paliureae</taxon>
        <taxon>Ziziphus</taxon>
    </lineage>
</organism>
<gene>
    <name evidence="8" type="ORF">FEM48_Zijuj05G0147200</name>
</gene>
<dbReference type="PANTHER" id="PTHR11260">
    <property type="entry name" value="GLUTATHIONE S-TRANSFERASE, GST, SUPERFAMILY, GST DOMAIN CONTAINING"/>
    <property type="match status" value="1"/>
</dbReference>
<dbReference type="PROSITE" id="PS50404">
    <property type="entry name" value="GST_NTER"/>
    <property type="match status" value="2"/>
</dbReference>
<feature type="domain" description="GST N-terminal" evidence="6">
    <location>
        <begin position="182"/>
        <end position="261"/>
    </location>
</feature>
<dbReference type="PROSITE" id="PS50405">
    <property type="entry name" value="GST_CTER"/>
    <property type="match status" value="2"/>
</dbReference>
<dbReference type="GO" id="GO:0006749">
    <property type="term" value="P:glutathione metabolic process"/>
    <property type="evidence" value="ECO:0007669"/>
    <property type="project" value="InterPro"/>
</dbReference>